<name>A0A5B7D9X5_PORTR</name>
<dbReference type="EMBL" id="VSRR010000651">
    <property type="protein sequence ID" value="MPC18148.1"/>
    <property type="molecule type" value="Genomic_DNA"/>
</dbReference>
<dbReference type="AlphaFoldDB" id="A0A5B7D9X5"/>
<comment type="caution">
    <text evidence="2">The sequence shown here is derived from an EMBL/GenBank/DDBJ whole genome shotgun (WGS) entry which is preliminary data.</text>
</comment>
<evidence type="ECO:0000313" key="2">
    <source>
        <dbReference type="EMBL" id="MPC18148.1"/>
    </source>
</evidence>
<proteinExistence type="predicted"/>
<sequence>MSQSTITGDSKLDVPSASVASPPVSISVASGSCDSAGIVASLFSSYQERVKQAQTRILFINHRCTEYSCYKRRVAAAVAAAAAAAAAAAVAVVAAAAVVVVVAAAAVVVVVVVAVCLTCGLGGAIGPGASCCPAVWVETEDPGRICVGLDGRMGGRMLGAFGWMLAGISIPARGFGT</sequence>
<gene>
    <name evidence="2" type="ORF">E2C01_011024</name>
</gene>
<keyword evidence="1" id="KW-0472">Membrane</keyword>
<feature type="transmembrane region" description="Helical" evidence="1">
    <location>
        <begin position="100"/>
        <end position="121"/>
    </location>
</feature>
<accession>A0A5B7D9X5</accession>
<feature type="transmembrane region" description="Helical" evidence="1">
    <location>
        <begin position="74"/>
        <end position="94"/>
    </location>
</feature>
<evidence type="ECO:0000256" key="1">
    <source>
        <dbReference type="SAM" id="Phobius"/>
    </source>
</evidence>
<keyword evidence="1" id="KW-1133">Transmembrane helix</keyword>
<evidence type="ECO:0000313" key="3">
    <source>
        <dbReference type="Proteomes" id="UP000324222"/>
    </source>
</evidence>
<dbReference type="Proteomes" id="UP000324222">
    <property type="component" value="Unassembled WGS sequence"/>
</dbReference>
<organism evidence="2 3">
    <name type="scientific">Portunus trituberculatus</name>
    <name type="common">Swimming crab</name>
    <name type="synonym">Neptunus trituberculatus</name>
    <dbReference type="NCBI Taxonomy" id="210409"/>
    <lineage>
        <taxon>Eukaryota</taxon>
        <taxon>Metazoa</taxon>
        <taxon>Ecdysozoa</taxon>
        <taxon>Arthropoda</taxon>
        <taxon>Crustacea</taxon>
        <taxon>Multicrustacea</taxon>
        <taxon>Malacostraca</taxon>
        <taxon>Eumalacostraca</taxon>
        <taxon>Eucarida</taxon>
        <taxon>Decapoda</taxon>
        <taxon>Pleocyemata</taxon>
        <taxon>Brachyura</taxon>
        <taxon>Eubrachyura</taxon>
        <taxon>Portunoidea</taxon>
        <taxon>Portunidae</taxon>
        <taxon>Portuninae</taxon>
        <taxon>Portunus</taxon>
    </lineage>
</organism>
<keyword evidence="3" id="KW-1185">Reference proteome</keyword>
<protein>
    <submittedName>
        <fullName evidence="2">Uncharacterized protein</fullName>
    </submittedName>
</protein>
<keyword evidence="1" id="KW-0812">Transmembrane</keyword>
<reference evidence="2 3" key="1">
    <citation type="submission" date="2019-05" db="EMBL/GenBank/DDBJ databases">
        <title>Another draft genome of Portunus trituberculatus and its Hox gene families provides insights of decapod evolution.</title>
        <authorList>
            <person name="Jeong J.-H."/>
            <person name="Song I."/>
            <person name="Kim S."/>
            <person name="Choi T."/>
            <person name="Kim D."/>
            <person name="Ryu S."/>
            <person name="Kim W."/>
        </authorList>
    </citation>
    <scope>NUCLEOTIDE SEQUENCE [LARGE SCALE GENOMIC DNA]</scope>
    <source>
        <tissue evidence="2">Muscle</tissue>
    </source>
</reference>